<comment type="caution">
    <text evidence="2">The sequence shown here is derived from an EMBL/GenBank/DDBJ whole genome shotgun (WGS) entry which is preliminary data.</text>
</comment>
<dbReference type="HOGENOM" id="CLU_2686565_0_0_11"/>
<dbReference type="AlphaFoldDB" id="N0E501"/>
<accession>N0E501</accession>
<evidence type="ECO:0000256" key="1">
    <source>
        <dbReference type="SAM" id="Phobius"/>
    </source>
</evidence>
<organism evidence="2 3">
    <name type="scientific">Phycicoccus elongatus Lp2</name>
    <dbReference type="NCBI Taxonomy" id="1193181"/>
    <lineage>
        <taxon>Bacteria</taxon>
        <taxon>Bacillati</taxon>
        <taxon>Actinomycetota</taxon>
        <taxon>Actinomycetes</taxon>
        <taxon>Micrococcales</taxon>
        <taxon>Intrasporangiaceae</taxon>
        <taxon>Phycicoccus</taxon>
    </lineage>
</organism>
<reference evidence="2 3" key="1">
    <citation type="journal article" date="2013" name="ISME J.">
        <title>A metabolic model for members of the genus Tetrasphaera involved in enhanced biological phosphorus removal.</title>
        <authorList>
            <person name="Kristiansen R."/>
            <person name="Nguyen H.T.T."/>
            <person name="Saunders A.M."/>
            <person name="Nielsen J.L."/>
            <person name="Wimmer R."/>
            <person name="Le V.Q."/>
            <person name="McIlroy S.J."/>
            <person name="Petrovski S."/>
            <person name="Seviour R.J."/>
            <person name="Calteau A."/>
            <person name="Nielsen K.L."/>
            <person name="Nielsen P.H."/>
        </authorList>
    </citation>
    <scope>NUCLEOTIDE SEQUENCE [LARGE SCALE GENOMIC DNA]</scope>
    <source>
        <strain evidence="2 3">Lp2</strain>
    </source>
</reference>
<evidence type="ECO:0008006" key="4">
    <source>
        <dbReference type="Google" id="ProtNLM"/>
    </source>
</evidence>
<feature type="transmembrane region" description="Helical" evidence="1">
    <location>
        <begin position="51"/>
        <end position="70"/>
    </location>
</feature>
<evidence type="ECO:0000313" key="2">
    <source>
        <dbReference type="EMBL" id="CCH70184.1"/>
    </source>
</evidence>
<dbReference type="EMBL" id="CAIZ01000122">
    <property type="protein sequence ID" value="CCH70184.1"/>
    <property type="molecule type" value="Genomic_DNA"/>
</dbReference>
<dbReference type="eggNOG" id="ENOG5032MCT">
    <property type="taxonomic scope" value="Bacteria"/>
</dbReference>
<protein>
    <recommendedName>
        <fullName evidence="4">DUF3017 domain-containing protein</fullName>
    </recommendedName>
</protein>
<keyword evidence="1" id="KW-1133">Transmembrane helix</keyword>
<evidence type="ECO:0000313" key="3">
    <source>
        <dbReference type="Proteomes" id="UP000013167"/>
    </source>
</evidence>
<keyword evidence="3" id="KW-1185">Reference proteome</keyword>
<proteinExistence type="predicted"/>
<gene>
    <name evidence="2" type="ORF">BN10_520085</name>
</gene>
<dbReference type="Pfam" id="PF11222">
    <property type="entry name" value="DUF3017"/>
    <property type="match status" value="1"/>
</dbReference>
<dbReference type="InterPro" id="IPR021385">
    <property type="entry name" value="DUF3017"/>
</dbReference>
<dbReference type="Proteomes" id="UP000013167">
    <property type="component" value="Unassembled WGS sequence"/>
</dbReference>
<sequence length="74" mass="7696">MVVALVFVATDHMWRATGTLALTLLGAAVLRVVLPVEGAGGLVVRRTAIDVAMLVLLAVAVALIGFNLDLTSLR</sequence>
<name>N0E501_9MICO</name>
<keyword evidence="1" id="KW-0812">Transmembrane</keyword>
<keyword evidence="1" id="KW-0472">Membrane</keyword>